<dbReference type="GO" id="GO:0008233">
    <property type="term" value="F:peptidase activity"/>
    <property type="evidence" value="ECO:0007669"/>
    <property type="project" value="UniProtKB-KW"/>
</dbReference>
<proteinExistence type="predicted"/>
<evidence type="ECO:0000313" key="5">
    <source>
        <dbReference type="EMBL" id="SBO91188.1"/>
    </source>
</evidence>
<dbReference type="GO" id="GO:0006508">
    <property type="term" value="P:proteolysis"/>
    <property type="evidence" value="ECO:0007669"/>
    <property type="project" value="UniProtKB-KW"/>
</dbReference>
<dbReference type="Gene3D" id="3.40.630.10">
    <property type="entry name" value="Zn peptidases"/>
    <property type="match status" value="1"/>
</dbReference>
<dbReference type="Gene3D" id="3.30.70.360">
    <property type="match status" value="1"/>
</dbReference>
<evidence type="ECO:0000256" key="1">
    <source>
        <dbReference type="ARBA" id="ARBA00022670"/>
    </source>
</evidence>
<dbReference type="GO" id="GO:0046872">
    <property type="term" value="F:metal ion binding"/>
    <property type="evidence" value="ECO:0007669"/>
    <property type="project" value="UniProtKB-KW"/>
</dbReference>
<sequence>MRQYYRMDHQKLRESISEAWATDVLPSLSGLIEIPAVSAAYDAAWEEHGHLRAAVEHVRGWVASRGLPGARCDVVQLDGRAPLLFVDVPATPGAAATGTVLLYGHLDKQPPLGDWSAGLGPWQPVIRDGRLYGRGAADDGYSGYAATTALEAVRGAGGEHARAVLLLETGEESGSPDLPAYLEQLADRLGEVSLVVCLDGGGGDYERLWLTSSLRGAVQATVTVRVLETGVHSGLGSGIVPSSFRVMRQLLDRVEDAETGEVKLAEMVVPIPEERRAEAARLVALHPEVAVPQLPLLPGMRRASDDDVEVVLNNTWRPTLSVTGAGGLPDPAVAGAVLRAWTSFRLSFRLPPSADAEAARVALERVLTTDVPYGAQVEVGDFMVLNGWHAPAPDAWLASALQEVGEQVFGKPCQSLGIGGGIPFMEMLGRRYPEAQFVVTGALGADSNAHVPDEWLHLPFAVQVTEAVARLLDAHARG</sequence>
<evidence type="ECO:0000256" key="3">
    <source>
        <dbReference type="ARBA" id="ARBA00022801"/>
    </source>
</evidence>
<feature type="domain" description="Peptidase M20 dimerisation" evidence="4">
    <location>
        <begin position="214"/>
        <end position="369"/>
    </location>
</feature>
<dbReference type="InterPro" id="IPR011650">
    <property type="entry name" value="Peptidase_M20_dimer"/>
</dbReference>
<evidence type="ECO:0000256" key="2">
    <source>
        <dbReference type="ARBA" id="ARBA00022723"/>
    </source>
</evidence>
<name>A0A1M4DX89_9ACTN</name>
<gene>
    <name evidence="5" type="ORF">BN4615_P702</name>
</gene>
<dbReference type="InterPro" id="IPR002933">
    <property type="entry name" value="Peptidase_M20"/>
</dbReference>
<keyword evidence="3" id="KW-0378">Hydrolase</keyword>
<reference evidence="5" key="1">
    <citation type="submission" date="2016-04" db="EMBL/GenBank/DDBJ databases">
        <authorList>
            <person name="Evans L.H."/>
            <person name="Alamgir A."/>
            <person name="Owens N."/>
            <person name="Weber N.D."/>
            <person name="Virtaneva K."/>
            <person name="Barbian K."/>
            <person name="Babar A."/>
            <person name="Rosenke K."/>
        </authorList>
    </citation>
    <scope>NUCLEOTIDE SEQUENCE</scope>
    <source>
        <strain evidence="5">Nono1</strain>
    </source>
</reference>
<dbReference type="Pfam" id="PF01546">
    <property type="entry name" value="Peptidase_M20"/>
    <property type="match status" value="1"/>
</dbReference>
<organism evidence="5">
    <name type="scientific">Nonomuraea gerenzanensis</name>
    <dbReference type="NCBI Taxonomy" id="93944"/>
    <lineage>
        <taxon>Bacteria</taxon>
        <taxon>Bacillati</taxon>
        <taxon>Actinomycetota</taxon>
        <taxon>Actinomycetes</taxon>
        <taxon>Streptosporangiales</taxon>
        <taxon>Streptosporangiaceae</taxon>
        <taxon>Nonomuraea</taxon>
    </lineage>
</organism>
<protein>
    <submittedName>
        <fullName evidence="5">Acetylornithine deacetylase/Succinyl-diaminopimelate desuccinylase and related deacylases</fullName>
    </submittedName>
</protein>
<keyword evidence="2" id="KW-0479">Metal-binding</keyword>
<dbReference type="EMBL" id="LT559118">
    <property type="protein sequence ID" value="SBO91188.1"/>
    <property type="molecule type" value="Genomic_DNA"/>
</dbReference>
<dbReference type="AlphaFoldDB" id="A0A1M4DX89"/>
<dbReference type="PANTHER" id="PTHR43270">
    <property type="entry name" value="BETA-ALA-HIS DIPEPTIDASE"/>
    <property type="match status" value="1"/>
</dbReference>
<accession>A0A1M4DX89</accession>
<dbReference type="PANTHER" id="PTHR43270:SF4">
    <property type="entry name" value="CARNOSINE DIPEPTIDASE 2, ISOFORM A"/>
    <property type="match status" value="1"/>
</dbReference>
<dbReference type="Pfam" id="PF07687">
    <property type="entry name" value="M20_dimer"/>
    <property type="match status" value="1"/>
</dbReference>
<keyword evidence="1" id="KW-0645">Protease</keyword>
<dbReference type="SUPFAM" id="SSF53187">
    <property type="entry name" value="Zn-dependent exopeptidases"/>
    <property type="match status" value="1"/>
</dbReference>
<evidence type="ECO:0000259" key="4">
    <source>
        <dbReference type="Pfam" id="PF07687"/>
    </source>
</evidence>
<dbReference type="InterPro" id="IPR051458">
    <property type="entry name" value="Cyt/Met_Dipeptidase"/>
</dbReference>